<comment type="caution">
    <text evidence="2">The sequence shown here is derived from an EMBL/GenBank/DDBJ whole genome shotgun (WGS) entry which is preliminary data.</text>
</comment>
<dbReference type="AlphaFoldDB" id="A0AAD6ZM07"/>
<reference evidence="2" key="1">
    <citation type="submission" date="2023-03" db="EMBL/GenBank/DDBJ databases">
        <title>Massive genome expansion in bonnet fungi (Mycena s.s.) driven by repeated elements and novel gene families across ecological guilds.</title>
        <authorList>
            <consortium name="Lawrence Berkeley National Laboratory"/>
            <person name="Harder C.B."/>
            <person name="Miyauchi S."/>
            <person name="Viragh M."/>
            <person name="Kuo A."/>
            <person name="Thoen E."/>
            <person name="Andreopoulos B."/>
            <person name="Lu D."/>
            <person name="Skrede I."/>
            <person name="Drula E."/>
            <person name="Henrissat B."/>
            <person name="Morin E."/>
            <person name="Kohler A."/>
            <person name="Barry K."/>
            <person name="LaButti K."/>
            <person name="Morin E."/>
            <person name="Salamov A."/>
            <person name="Lipzen A."/>
            <person name="Mereny Z."/>
            <person name="Hegedus B."/>
            <person name="Baldrian P."/>
            <person name="Stursova M."/>
            <person name="Weitz H."/>
            <person name="Taylor A."/>
            <person name="Grigoriev I.V."/>
            <person name="Nagy L.G."/>
            <person name="Martin F."/>
            <person name="Kauserud H."/>
        </authorList>
    </citation>
    <scope>NUCLEOTIDE SEQUENCE</scope>
    <source>
        <strain evidence="2">CBHHK002</strain>
    </source>
</reference>
<feature type="region of interest" description="Disordered" evidence="1">
    <location>
        <begin position="135"/>
        <end position="154"/>
    </location>
</feature>
<dbReference type="Proteomes" id="UP001218218">
    <property type="component" value="Unassembled WGS sequence"/>
</dbReference>
<organism evidence="2 3">
    <name type="scientific">Mycena albidolilacea</name>
    <dbReference type="NCBI Taxonomy" id="1033008"/>
    <lineage>
        <taxon>Eukaryota</taxon>
        <taxon>Fungi</taxon>
        <taxon>Dikarya</taxon>
        <taxon>Basidiomycota</taxon>
        <taxon>Agaricomycotina</taxon>
        <taxon>Agaricomycetes</taxon>
        <taxon>Agaricomycetidae</taxon>
        <taxon>Agaricales</taxon>
        <taxon>Marasmiineae</taxon>
        <taxon>Mycenaceae</taxon>
        <taxon>Mycena</taxon>
    </lineage>
</organism>
<feature type="region of interest" description="Disordered" evidence="1">
    <location>
        <begin position="244"/>
        <end position="270"/>
    </location>
</feature>
<gene>
    <name evidence="2" type="ORF">DFH08DRAFT_1084352</name>
</gene>
<evidence type="ECO:0000313" key="2">
    <source>
        <dbReference type="EMBL" id="KAJ7328821.1"/>
    </source>
</evidence>
<keyword evidence="3" id="KW-1185">Reference proteome</keyword>
<evidence type="ECO:0000313" key="3">
    <source>
        <dbReference type="Proteomes" id="UP001218218"/>
    </source>
</evidence>
<name>A0AAD6ZM07_9AGAR</name>
<dbReference type="EMBL" id="JARIHO010000038">
    <property type="protein sequence ID" value="KAJ7328821.1"/>
    <property type="molecule type" value="Genomic_DNA"/>
</dbReference>
<feature type="region of interest" description="Disordered" evidence="1">
    <location>
        <begin position="184"/>
        <end position="216"/>
    </location>
</feature>
<evidence type="ECO:0000256" key="1">
    <source>
        <dbReference type="SAM" id="MobiDB-lite"/>
    </source>
</evidence>
<feature type="compositionally biased region" description="Basic and acidic residues" evidence="1">
    <location>
        <begin position="187"/>
        <end position="200"/>
    </location>
</feature>
<protein>
    <submittedName>
        <fullName evidence="2">Uncharacterized protein</fullName>
    </submittedName>
</protein>
<proteinExistence type="predicted"/>
<accession>A0AAD6ZM07</accession>
<sequence>MTDIVPVHRPDGLKMKRTSSGILLFHNKLPKHTFTALAPIIELDEPGPGENWDQGTAALQVASYGSERTSTGGMRRVIPNKLLHLEFRHSVHEHRGLSNSNKPTTPTVEFTSLSLTESKFAPLCESRPLPLRAVSNFQSRQRNSTNNKFSSMPGNIISTLEPDCGFPVESLAAGEGCIERRTRKRSRELGADDGRVDAKRQRTAQNRGPPPRIPIDVEITPCSMPSSHPADRLPPPRQSLRLKAKRSLEQAAQDEATDIPRYTKRRRIGV</sequence>